<dbReference type="SMART" id="SM00226">
    <property type="entry name" value="LMWPc"/>
    <property type="match status" value="1"/>
</dbReference>
<dbReference type="PANTHER" id="PTHR11717:SF31">
    <property type="entry name" value="LOW MOLECULAR WEIGHT PROTEIN-TYROSINE-PHOSPHATASE ETP-RELATED"/>
    <property type="match status" value="1"/>
</dbReference>
<dbReference type="EMBL" id="CP044427">
    <property type="protein sequence ID" value="QFG69760.1"/>
    <property type="molecule type" value="Genomic_DNA"/>
</dbReference>
<name>A0A5J6V6W1_9MICO</name>
<accession>A0A5J6V6W1</accession>
<gene>
    <name evidence="2" type="ORF">FY030_14590</name>
</gene>
<dbReference type="SUPFAM" id="SSF52788">
    <property type="entry name" value="Phosphotyrosine protein phosphatases I"/>
    <property type="match status" value="1"/>
</dbReference>
<dbReference type="Gene3D" id="3.40.50.2300">
    <property type="match status" value="1"/>
</dbReference>
<keyword evidence="3" id="KW-1185">Reference proteome</keyword>
<evidence type="ECO:0000313" key="3">
    <source>
        <dbReference type="Proteomes" id="UP000326546"/>
    </source>
</evidence>
<feature type="domain" description="Phosphotyrosine protein phosphatase I" evidence="1">
    <location>
        <begin position="2"/>
        <end position="184"/>
    </location>
</feature>
<sequence>MASILTVCTGNVCRSPLIERLLQRRLDEAYGPGVVQVHSAGTGALVDAAMDEQSARILTDLGGDHAGFLSRWLEPQMVADADLILTATREHRHTAMQHAPRALRRSFTVRELAHLVQGLDPVELPTDPQGRIEAVTRCAAANRGNVAGLDPAELDIVDPYRQPAEAYEEMRRQLVPAIDAITRVLTP</sequence>
<proteinExistence type="predicted"/>
<dbReference type="Proteomes" id="UP000326546">
    <property type="component" value="Chromosome"/>
</dbReference>
<dbReference type="GO" id="GO:0004725">
    <property type="term" value="F:protein tyrosine phosphatase activity"/>
    <property type="evidence" value="ECO:0007669"/>
    <property type="project" value="TreeGrafter"/>
</dbReference>
<dbReference type="OrthoDB" id="9784339at2"/>
<dbReference type="RefSeq" id="WP_158062254.1">
    <property type="nucleotide sequence ID" value="NZ_CP044427.1"/>
</dbReference>
<dbReference type="KEGG" id="serw:FY030_14590"/>
<protein>
    <submittedName>
        <fullName evidence="2">Low molecular weight phosphatase family protein</fullName>
    </submittedName>
</protein>
<dbReference type="InterPro" id="IPR036196">
    <property type="entry name" value="Ptyr_pPase_sf"/>
</dbReference>
<dbReference type="Pfam" id="PF01451">
    <property type="entry name" value="LMWPc"/>
    <property type="match status" value="1"/>
</dbReference>
<reference evidence="2 3" key="1">
    <citation type="submission" date="2019-09" db="EMBL/GenBank/DDBJ databases">
        <title>Serinicoccus pratensis sp. nov., isolated from meadow soil.</title>
        <authorList>
            <person name="Zhang W."/>
        </authorList>
    </citation>
    <scope>NUCLEOTIDE SEQUENCE [LARGE SCALE GENOMIC DNA]</scope>
    <source>
        <strain evidence="2 3">W204</strain>
    </source>
</reference>
<dbReference type="InterPro" id="IPR050438">
    <property type="entry name" value="LMW_PTPase"/>
</dbReference>
<evidence type="ECO:0000259" key="1">
    <source>
        <dbReference type="SMART" id="SM00226"/>
    </source>
</evidence>
<organism evidence="2 3">
    <name type="scientific">Ornithinimicrobium pratense</name>
    <dbReference type="NCBI Taxonomy" id="2593973"/>
    <lineage>
        <taxon>Bacteria</taxon>
        <taxon>Bacillati</taxon>
        <taxon>Actinomycetota</taxon>
        <taxon>Actinomycetes</taxon>
        <taxon>Micrococcales</taxon>
        <taxon>Ornithinimicrobiaceae</taxon>
        <taxon>Ornithinimicrobium</taxon>
    </lineage>
</organism>
<dbReference type="InterPro" id="IPR023485">
    <property type="entry name" value="Ptyr_pPase"/>
</dbReference>
<evidence type="ECO:0000313" key="2">
    <source>
        <dbReference type="EMBL" id="QFG69760.1"/>
    </source>
</evidence>
<dbReference type="PANTHER" id="PTHR11717">
    <property type="entry name" value="LOW MOLECULAR WEIGHT PROTEIN TYROSINE PHOSPHATASE"/>
    <property type="match status" value="1"/>
</dbReference>
<dbReference type="AlphaFoldDB" id="A0A5J6V6W1"/>